<dbReference type="GeneID" id="36402423"/>
<proteinExistence type="predicted"/>
<keyword evidence="2" id="KW-1185">Reference proteome</keyword>
<dbReference type="AlphaFoldDB" id="A0A0P1B4A5"/>
<dbReference type="RefSeq" id="XP_024585981.1">
    <property type="nucleotide sequence ID" value="XM_024720820.1"/>
</dbReference>
<organism evidence="1 2">
    <name type="scientific">Plasmopara halstedii</name>
    <name type="common">Downy mildew of sunflower</name>
    <dbReference type="NCBI Taxonomy" id="4781"/>
    <lineage>
        <taxon>Eukaryota</taxon>
        <taxon>Sar</taxon>
        <taxon>Stramenopiles</taxon>
        <taxon>Oomycota</taxon>
        <taxon>Peronosporomycetes</taxon>
        <taxon>Peronosporales</taxon>
        <taxon>Peronosporaceae</taxon>
        <taxon>Plasmopara</taxon>
    </lineage>
</organism>
<dbReference type="Proteomes" id="UP000054928">
    <property type="component" value="Unassembled WGS sequence"/>
</dbReference>
<accession>A0A0P1B4A5</accession>
<reference evidence="2" key="1">
    <citation type="submission" date="2014-09" db="EMBL/GenBank/DDBJ databases">
        <authorList>
            <person name="Sharma Rahul"/>
            <person name="Thines Marco"/>
        </authorList>
    </citation>
    <scope>NUCLEOTIDE SEQUENCE [LARGE SCALE GENOMIC DNA]</scope>
</reference>
<name>A0A0P1B4A5_PLAHL</name>
<protein>
    <submittedName>
        <fullName evidence="1">Uncharacterized protein</fullName>
    </submittedName>
</protein>
<evidence type="ECO:0000313" key="1">
    <source>
        <dbReference type="EMBL" id="CEG49612.1"/>
    </source>
</evidence>
<dbReference type="EMBL" id="CCYD01003090">
    <property type="protein sequence ID" value="CEG49612.1"/>
    <property type="molecule type" value="Genomic_DNA"/>
</dbReference>
<sequence>MPNTDCTVQIRLNSLDQSSYTPALGHPGIHRDQKECHSVTLQANELAVRKACTPQREEENKSSLQCTSRAPSMFSTHNINSNSIRASSWYLTTPVHDDFSLSRVHRVALSATDRISNL</sequence>
<evidence type="ECO:0000313" key="2">
    <source>
        <dbReference type="Proteomes" id="UP000054928"/>
    </source>
</evidence>